<dbReference type="Proteomes" id="UP001162501">
    <property type="component" value="Chromosome 20"/>
</dbReference>
<name>A0AC59YTP5_RANTA</name>
<gene>
    <name evidence="1" type="ORF">MRATA1EN22A_LOCUS9919</name>
</gene>
<sequence length="614" mass="67057">MLHQYVRQFGQKLVHRRPLEARAESESPEAHLNTLDLVSLGVGRTLGAGVYILVGAVAKVRAGPATVICFLVAGLSCVLSGLCYAEFGARVPGSSSAYLYRYITMGQLCAFITGWNLILSLVIGTACIAQEWSSALDSLIGNHISQGLQGTLSLQVPYFLPTYADFITLGLVLLLTGVLVLGARESTLVNKVFTVINLLVLSFIIISGFIKGDLHNWELTEQDYKLNTSGSTDTYSLERLDPLGSGGFMPFGFEGILHREATSFYAFLGFDSIATRGEEALNPQHSIPFSIMISLFICFLAYFGVSAALTLMVPYYQIQPKSPLPQAFLLVGWNPARYVMAVGTLCALTSSLLGTMFTMPRLIYAMAEDGLIFRGLARIYDRTGTPIMAIMASGNIAVMALLFEFMDLVDLVSVGTLLAYSVVVFAVLVLRYQPHLKEKTEEEIEMEPEAEGNPLDSVPEAGTSNILKSLWFPTSPTPTQKSGQIVCRCAFLLVLLLTILSLILAQWPSQVLSGDPVLTAVTVLLLLLITGVTIIIWMQPQDPSPLYFKVPALPVLPLVSIFVNIYSMMRMTTGTWALFGIWMVIGFVIYFGYGIQHSLKENSELQPPASTSQT</sequence>
<evidence type="ECO:0000313" key="2">
    <source>
        <dbReference type="Proteomes" id="UP001162501"/>
    </source>
</evidence>
<dbReference type="EMBL" id="OX596104">
    <property type="protein sequence ID" value="CAM9958583.1"/>
    <property type="molecule type" value="Genomic_DNA"/>
</dbReference>
<reference evidence="1" key="2">
    <citation type="submission" date="2025-03" db="EMBL/GenBank/DDBJ databases">
        <authorList>
            <consortium name="ELIXIR-Norway"/>
            <consortium name="Elixir Norway"/>
        </authorList>
    </citation>
    <scope>NUCLEOTIDE SEQUENCE</scope>
</reference>
<organism evidence="1 2">
    <name type="scientific">Rangifer tarandus platyrhynchus</name>
    <name type="common">Svalbard reindeer</name>
    <dbReference type="NCBI Taxonomy" id="3082113"/>
    <lineage>
        <taxon>Eukaryota</taxon>
        <taxon>Metazoa</taxon>
        <taxon>Chordata</taxon>
        <taxon>Craniata</taxon>
        <taxon>Vertebrata</taxon>
        <taxon>Euteleostomi</taxon>
        <taxon>Mammalia</taxon>
        <taxon>Eutheria</taxon>
        <taxon>Laurasiatheria</taxon>
        <taxon>Artiodactyla</taxon>
        <taxon>Ruminantia</taxon>
        <taxon>Pecora</taxon>
        <taxon>Cervidae</taxon>
        <taxon>Odocoileinae</taxon>
        <taxon>Rangifer</taxon>
    </lineage>
</organism>
<accession>A0AC59YTP5</accession>
<proteinExistence type="predicted"/>
<reference evidence="1" key="1">
    <citation type="submission" date="2023-05" db="EMBL/GenBank/DDBJ databases">
        <authorList>
            <consortium name="ELIXIR-Norway"/>
        </authorList>
    </citation>
    <scope>NUCLEOTIDE SEQUENCE</scope>
</reference>
<evidence type="ECO:0000313" key="1">
    <source>
        <dbReference type="EMBL" id="CAM9958583.1"/>
    </source>
</evidence>
<protein>
    <submittedName>
        <fullName evidence="1">Uncharacterized protein</fullName>
    </submittedName>
</protein>